<dbReference type="GO" id="GO:0009959">
    <property type="term" value="P:negative gravitropism"/>
    <property type="evidence" value="ECO:0007669"/>
    <property type="project" value="InterPro"/>
</dbReference>
<dbReference type="Proteomes" id="UP001188597">
    <property type="component" value="Unassembled WGS sequence"/>
</dbReference>
<dbReference type="GO" id="GO:0009639">
    <property type="term" value="P:response to red or far red light"/>
    <property type="evidence" value="ECO:0007669"/>
    <property type="project" value="InterPro"/>
</dbReference>
<reference evidence="5" key="1">
    <citation type="submission" date="2022-12" db="EMBL/GenBank/DDBJ databases">
        <title>Draft genome assemblies for two species of Escallonia (Escalloniales).</title>
        <authorList>
            <person name="Chanderbali A."/>
            <person name="Dervinis C."/>
            <person name="Anghel I."/>
            <person name="Soltis D."/>
            <person name="Soltis P."/>
            <person name="Zapata F."/>
        </authorList>
    </citation>
    <scope>NUCLEOTIDE SEQUENCE</scope>
    <source>
        <strain evidence="5">UCBG64.0493</strain>
        <tissue evidence="5">Leaf</tissue>
    </source>
</reference>
<feature type="domain" description="DUF641" evidence="3">
    <location>
        <begin position="66"/>
        <end position="191"/>
    </location>
</feature>
<evidence type="ECO:0000313" key="6">
    <source>
        <dbReference type="Proteomes" id="UP001188597"/>
    </source>
</evidence>
<dbReference type="InterPro" id="IPR056813">
    <property type="entry name" value="GIL1_IRKI_C"/>
</dbReference>
<name>A0AA88X368_9ASTE</name>
<feature type="region of interest" description="Disordered" evidence="2">
    <location>
        <begin position="43"/>
        <end position="62"/>
    </location>
</feature>
<dbReference type="EMBL" id="JAVXUP010000184">
    <property type="protein sequence ID" value="KAK3035065.1"/>
    <property type="molecule type" value="Genomic_DNA"/>
</dbReference>
<evidence type="ECO:0000259" key="4">
    <source>
        <dbReference type="Pfam" id="PF24994"/>
    </source>
</evidence>
<dbReference type="PANTHER" id="PTHR31161">
    <property type="entry name" value="PROTEIN GRAVITROPIC IN THE LIGHT 1"/>
    <property type="match status" value="1"/>
</dbReference>
<gene>
    <name evidence="5" type="ORF">RJ639_034855</name>
</gene>
<evidence type="ECO:0000313" key="5">
    <source>
        <dbReference type="EMBL" id="KAK3035065.1"/>
    </source>
</evidence>
<dbReference type="Pfam" id="PF04859">
    <property type="entry name" value="DUF641"/>
    <property type="match status" value="1"/>
</dbReference>
<organism evidence="5 6">
    <name type="scientific">Escallonia herrerae</name>
    <dbReference type="NCBI Taxonomy" id="1293975"/>
    <lineage>
        <taxon>Eukaryota</taxon>
        <taxon>Viridiplantae</taxon>
        <taxon>Streptophyta</taxon>
        <taxon>Embryophyta</taxon>
        <taxon>Tracheophyta</taxon>
        <taxon>Spermatophyta</taxon>
        <taxon>Magnoliopsida</taxon>
        <taxon>eudicotyledons</taxon>
        <taxon>Gunneridae</taxon>
        <taxon>Pentapetalae</taxon>
        <taxon>asterids</taxon>
        <taxon>campanulids</taxon>
        <taxon>Escalloniales</taxon>
        <taxon>Escalloniaceae</taxon>
        <taxon>Escallonia</taxon>
    </lineage>
</organism>
<dbReference type="Pfam" id="PF24994">
    <property type="entry name" value="GIL1_IRKI_C"/>
    <property type="match status" value="1"/>
</dbReference>
<evidence type="ECO:0000256" key="1">
    <source>
        <dbReference type="SAM" id="Coils"/>
    </source>
</evidence>
<protein>
    <recommendedName>
        <fullName evidence="7">DUF641 domain-containing protein</fullName>
    </recommendedName>
</protein>
<accession>A0AA88X368</accession>
<feature type="coiled-coil region" evidence="1">
    <location>
        <begin position="143"/>
        <end position="191"/>
    </location>
</feature>
<feature type="compositionally biased region" description="Basic and acidic residues" evidence="2">
    <location>
        <begin position="44"/>
        <end position="62"/>
    </location>
</feature>
<evidence type="ECO:0008006" key="7">
    <source>
        <dbReference type="Google" id="ProtNLM"/>
    </source>
</evidence>
<proteinExistence type="predicted"/>
<sequence length="456" mass="51404">MDSIKRPSAPTKSKLSRKCHNIIHLKTATKSLSNNKFCLLIPQEKPKNGDPDHGSPHQCENEKAKNRAAIEAFIAKLFATISVLKAAYAELQMAQSPYNGEAIQVADQAVVDELKTLSQLKHSYLRNQMVPSPPHVTLLLSEIQEQQSLIKMYEINRKKLESEIDGKEAQISSLQKELKEISSHNKSTEKKLNSSGCFSILDNVKLSSSNPEDFITVLHYAMRSVRNFVKLLIKEMEAAKWDIGTAANSIQPDVHFQNPNDRCFMFESFVCHEMFDGFSSPNFSLPNDASSSTDHDDHSRRVLCFDRFKKLKSVNPVKYLKQNPHSSFGKFTRGKYMRLVHPKMEASFSGNLNQRKKISAWEYPETEFFKAFAEMGRRVWLLHCLGFSFEEDVSVFQVGGGARFSEVYMESVRDEVFAAAEGGLKVAFTVAPGFKVGKTVVQSQVYLSPASTPAER</sequence>
<comment type="caution">
    <text evidence="5">The sequence shown here is derived from an EMBL/GenBank/DDBJ whole genome shotgun (WGS) entry which is preliminary data.</text>
</comment>
<keyword evidence="6" id="KW-1185">Reference proteome</keyword>
<evidence type="ECO:0000256" key="2">
    <source>
        <dbReference type="SAM" id="MobiDB-lite"/>
    </source>
</evidence>
<feature type="domain" description="GIL1/IRKI C-terminal" evidence="4">
    <location>
        <begin position="395"/>
        <end position="446"/>
    </location>
</feature>
<keyword evidence="1" id="KW-0175">Coiled coil</keyword>
<dbReference type="AlphaFoldDB" id="A0AA88X368"/>
<dbReference type="InterPro" id="IPR006943">
    <property type="entry name" value="DUF641_pln"/>
</dbReference>
<evidence type="ECO:0000259" key="3">
    <source>
        <dbReference type="Pfam" id="PF04859"/>
    </source>
</evidence>
<dbReference type="InterPro" id="IPR040225">
    <property type="entry name" value="GIL1-like"/>
</dbReference>